<evidence type="ECO:0000256" key="1">
    <source>
        <dbReference type="SAM" id="MobiDB-lite"/>
    </source>
</evidence>
<evidence type="ECO:0000313" key="2">
    <source>
        <dbReference type="EMBL" id="MQS39720.1"/>
    </source>
</evidence>
<dbReference type="Proteomes" id="UP000460558">
    <property type="component" value="Unassembled WGS sequence"/>
</dbReference>
<evidence type="ECO:0000313" key="3">
    <source>
        <dbReference type="Proteomes" id="UP000460558"/>
    </source>
</evidence>
<dbReference type="RefSeq" id="WP_153487214.1">
    <property type="nucleotide sequence ID" value="NZ_VDEQ01000362.1"/>
</dbReference>
<accession>A0ABW9P2C0</accession>
<dbReference type="Gene3D" id="3.40.50.1820">
    <property type="entry name" value="alpha/beta hydrolase"/>
    <property type="match status" value="1"/>
</dbReference>
<dbReference type="InterPro" id="IPR029058">
    <property type="entry name" value="AB_hydrolase_fold"/>
</dbReference>
<sequence>MRPGVVYVHGIGNKVRAELLKSQWDKALFGKDLGDVTHMAYWASLRYDEPLPDDRRLDPLEGEPDDIEEVPEPAPPETAEEFITRTLGEARWGAGAAATGSEGRAPDTGPDPLAGWLREMTYRADTLAVMEGPEPAGDSPLELLPLPRYARQKIFRLLVRHIFEEAHAYFFGGAGPAIREVVGQVLDGLDKDVRLVVIGHSLGSVIAYDVLAEREQRTDLFLTLGSPLAIAEIQDHLIRPPAVPVGVRAWRNASDLRDLVALDHTIRTEYPPAGRVADLLVTNDSRNHHGISAYLGSRGVRELVHGVLADLAGVRTGWKNGIGE</sequence>
<comment type="caution">
    <text evidence="2">The sequence shown here is derived from an EMBL/GenBank/DDBJ whole genome shotgun (WGS) entry which is preliminary data.</text>
</comment>
<reference evidence="2 3" key="1">
    <citation type="submission" date="2019-06" db="EMBL/GenBank/DDBJ databases">
        <title>Comparative genomics and metabolomics analyses of clavulanic acid producing Streptomyces species provides insight into specialized metabolism and evolution of beta-lactam biosynthetic gene clusters.</title>
        <authorList>
            <person name="Moore M.A."/>
            <person name="Cruz-Morales P."/>
            <person name="Barona Gomez F."/>
            <person name="Kapil T."/>
        </authorList>
    </citation>
    <scope>NUCLEOTIDE SEQUENCE [LARGE SCALE GENOMIC DNA]</scope>
    <source>
        <strain evidence="2 3">T-272</strain>
    </source>
</reference>
<feature type="compositionally biased region" description="Acidic residues" evidence="1">
    <location>
        <begin position="60"/>
        <end position="71"/>
    </location>
</feature>
<dbReference type="EMBL" id="VDEQ01000362">
    <property type="protein sequence ID" value="MQS39720.1"/>
    <property type="molecule type" value="Genomic_DNA"/>
</dbReference>
<evidence type="ECO:0008006" key="4">
    <source>
        <dbReference type="Google" id="ProtNLM"/>
    </source>
</evidence>
<dbReference type="SUPFAM" id="SSF53474">
    <property type="entry name" value="alpha/beta-Hydrolases"/>
    <property type="match status" value="1"/>
</dbReference>
<gene>
    <name evidence="2" type="ORF">FFZ77_30300</name>
</gene>
<feature type="region of interest" description="Disordered" evidence="1">
    <location>
        <begin position="52"/>
        <end position="75"/>
    </location>
</feature>
<protein>
    <recommendedName>
        <fullName evidence="4">Alpha/beta hydrolase</fullName>
    </recommendedName>
</protein>
<proteinExistence type="predicted"/>
<organism evidence="2 3">
    <name type="scientific">Streptomyces katsurahamanus</name>
    <dbReference type="NCBI Taxonomy" id="2577098"/>
    <lineage>
        <taxon>Bacteria</taxon>
        <taxon>Bacillati</taxon>
        <taxon>Actinomycetota</taxon>
        <taxon>Actinomycetes</taxon>
        <taxon>Kitasatosporales</taxon>
        <taxon>Streptomycetaceae</taxon>
        <taxon>Streptomyces</taxon>
    </lineage>
</organism>
<name>A0ABW9P2C0_9ACTN</name>
<keyword evidence="3" id="KW-1185">Reference proteome</keyword>